<accession>A0A0L0SNZ7</accession>
<feature type="transmembrane region" description="Helical" evidence="2">
    <location>
        <begin position="27"/>
        <end position="50"/>
    </location>
</feature>
<sequence>MPPFDAAQVTSGAPGVPTLPWSANPGVLALLIAFQLVSFWLLYVNVTSLWRAHTALTQMLRTGARRAPMTSGLPATTRGLEQRILLGRLQVTAALFHTVNQALFLVEHVGRDMDCAALTTIGGVVYVLLVLPATTVLIHRATTLVRRGTHRMMVRCALHGLVVAALTSIVVSVAKRSWDVDMLAQGVCSVEYLRPANVAGKLLLVAMYLGVAAVFVRPLVKHVRSMRGMNAAAAADEQAMRLQRVVEVLQVKITLAVLLISVGAILQTFEVFGPYWVVEFSLENVATVYASTLAMDRIRASGASTDDAPPSSSGGFTSSAQVLSRGSVSNAGGVPTTSSTHGAIMLQIPSSSANSATSPLRPLLPPSAPQGRPSRAIAALESKDAAAGAAGPLLVIGGTRGVAVDQLKDVPAWPGAGERASWRGVSEDEEEDDE</sequence>
<evidence type="ECO:0000313" key="4">
    <source>
        <dbReference type="Proteomes" id="UP000054350"/>
    </source>
</evidence>
<name>A0A0L0SNZ7_ALLM3</name>
<dbReference type="OrthoDB" id="2141246at2759"/>
<evidence type="ECO:0000313" key="3">
    <source>
        <dbReference type="EMBL" id="KNE64217.1"/>
    </source>
</evidence>
<reference evidence="4" key="2">
    <citation type="submission" date="2009-11" db="EMBL/GenBank/DDBJ databases">
        <title>The Genome Sequence of Allomyces macrogynus strain ATCC 38327.</title>
        <authorList>
            <consortium name="The Broad Institute Genome Sequencing Platform"/>
            <person name="Russ C."/>
            <person name="Cuomo C."/>
            <person name="Shea T."/>
            <person name="Young S.K."/>
            <person name="Zeng Q."/>
            <person name="Koehrsen M."/>
            <person name="Haas B."/>
            <person name="Borodovsky M."/>
            <person name="Guigo R."/>
            <person name="Alvarado L."/>
            <person name="Berlin A."/>
            <person name="Borenstein D."/>
            <person name="Chen Z."/>
            <person name="Engels R."/>
            <person name="Freedman E."/>
            <person name="Gellesch M."/>
            <person name="Goldberg J."/>
            <person name="Griggs A."/>
            <person name="Gujja S."/>
            <person name="Heiman D."/>
            <person name="Hepburn T."/>
            <person name="Howarth C."/>
            <person name="Jen D."/>
            <person name="Larson L."/>
            <person name="Lewis B."/>
            <person name="Mehta T."/>
            <person name="Park D."/>
            <person name="Pearson M."/>
            <person name="Roberts A."/>
            <person name="Saif S."/>
            <person name="Shenoy N."/>
            <person name="Sisk P."/>
            <person name="Stolte C."/>
            <person name="Sykes S."/>
            <person name="Walk T."/>
            <person name="White J."/>
            <person name="Yandava C."/>
            <person name="Burger G."/>
            <person name="Gray M.W."/>
            <person name="Holland P.W.H."/>
            <person name="King N."/>
            <person name="Lang F.B.F."/>
            <person name="Roger A.J."/>
            <person name="Ruiz-Trillo I."/>
            <person name="Lander E."/>
            <person name="Nusbaum C."/>
        </authorList>
    </citation>
    <scope>NUCLEOTIDE SEQUENCE [LARGE SCALE GENOMIC DNA]</scope>
    <source>
        <strain evidence="4">ATCC 38327</strain>
    </source>
</reference>
<keyword evidence="4" id="KW-1185">Reference proteome</keyword>
<keyword evidence="2" id="KW-0472">Membrane</keyword>
<feature type="transmembrane region" description="Helical" evidence="2">
    <location>
        <begin position="116"/>
        <end position="138"/>
    </location>
</feature>
<feature type="region of interest" description="Disordered" evidence="1">
    <location>
        <begin position="351"/>
        <end position="374"/>
    </location>
</feature>
<feature type="transmembrane region" description="Helical" evidence="2">
    <location>
        <begin position="198"/>
        <end position="220"/>
    </location>
</feature>
<gene>
    <name evidence="3" type="ORF">AMAG_09260</name>
</gene>
<organism evidence="3 4">
    <name type="scientific">Allomyces macrogynus (strain ATCC 38327)</name>
    <name type="common">Allomyces javanicus var. macrogynus</name>
    <dbReference type="NCBI Taxonomy" id="578462"/>
    <lineage>
        <taxon>Eukaryota</taxon>
        <taxon>Fungi</taxon>
        <taxon>Fungi incertae sedis</taxon>
        <taxon>Blastocladiomycota</taxon>
        <taxon>Blastocladiomycetes</taxon>
        <taxon>Blastocladiales</taxon>
        <taxon>Blastocladiaceae</taxon>
        <taxon>Allomyces</taxon>
    </lineage>
</organism>
<dbReference type="Proteomes" id="UP000054350">
    <property type="component" value="Unassembled WGS sequence"/>
</dbReference>
<dbReference type="EMBL" id="GG745344">
    <property type="protein sequence ID" value="KNE64217.1"/>
    <property type="molecule type" value="Genomic_DNA"/>
</dbReference>
<evidence type="ECO:0000256" key="1">
    <source>
        <dbReference type="SAM" id="MobiDB-lite"/>
    </source>
</evidence>
<feature type="transmembrane region" description="Helical" evidence="2">
    <location>
        <begin position="85"/>
        <end position="104"/>
    </location>
</feature>
<keyword evidence="2" id="KW-1133">Transmembrane helix</keyword>
<reference evidence="3 4" key="1">
    <citation type="submission" date="2009-11" db="EMBL/GenBank/DDBJ databases">
        <title>Annotation of Allomyces macrogynus ATCC 38327.</title>
        <authorList>
            <consortium name="The Broad Institute Genome Sequencing Platform"/>
            <person name="Russ C."/>
            <person name="Cuomo C."/>
            <person name="Burger G."/>
            <person name="Gray M.W."/>
            <person name="Holland P.W.H."/>
            <person name="King N."/>
            <person name="Lang F.B.F."/>
            <person name="Roger A.J."/>
            <person name="Ruiz-Trillo I."/>
            <person name="Young S.K."/>
            <person name="Zeng Q."/>
            <person name="Gargeya S."/>
            <person name="Fitzgerald M."/>
            <person name="Haas B."/>
            <person name="Abouelleil A."/>
            <person name="Alvarado L."/>
            <person name="Arachchi H.M."/>
            <person name="Berlin A."/>
            <person name="Chapman S.B."/>
            <person name="Gearin G."/>
            <person name="Goldberg J."/>
            <person name="Griggs A."/>
            <person name="Gujja S."/>
            <person name="Hansen M."/>
            <person name="Heiman D."/>
            <person name="Howarth C."/>
            <person name="Larimer J."/>
            <person name="Lui A."/>
            <person name="MacDonald P.J.P."/>
            <person name="McCowen C."/>
            <person name="Montmayeur A."/>
            <person name="Murphy C."/>
            <person name="Neiman D."/>
            <person name="Pearson M."/>
            <person name="Priest M."/>
            <person name="Roberts A."/>
            <person name="Saif S."/>
            <person name="Shea T."/>
            <person name="Sisk P."/>
            <person name="Stolte C."/>
            <person name="Sykes S."/>
            <person name="Wortman J."/>
            <person name="Nusbaum C."/>
            <person name="Birren B."/>
        </authorList>
    </citation>
    <scope>NUCLEOTIDE SEQUENCE [LARGE SCALE GENOMIC DNA]</scope>
    <source>
        <strain evidence="3 4">ATCC 38327</strain>
    </source>
</reference>
<feature type="transmembrane region" description="Helical" evidence="2">
    <location>
        <begin position="158"/>
        <end position="178"/>
    </location>
</feature>
<protein>
    <recommendedName>
        <fullName evidence="5">G-protein coupled receptors family 1 profile domain-containing protein</fullName>
    </recommendedName>
</protein>
<keyword evidence="2" id="KW-0812">Transmembrane</keyword>
<evidence type="ECO:0000256" key="2">
    <source>
        <dbReference type="SAM" id="Phobius"/>
    </source>
</evidence>
<evidence type="ECO:0008006" key="5">
    <source>
        <dbReference type="Google" id="ProtNLM"/>
    </source>
</evidence>
<feature type="region of interest" description="Disordered" evidence="1">
    <location>
        <begin position="412"/>
        <end position="434"/>
    </location>
</feature>
<proteinExistence type="predicted"/>
<dbReference type="VEuPathDB" id="FungiDB:AMAG_09260"/>
<dbReference type="AlphaFoldDB" id="A0A0L0SNZ7"/>
<feature type="transmembrane region" description="Helical" evidence="2">
    <location>
        <begin position="249"/>
        <end position="269"/>
    </location>
</feature>